<keyword evidence="8 9" id="KW-0472">Membrane</keyword>
<evidence type="ECO:0000256" key="8">
    <source>
        <dbReference type="ARBA" id="ARBA00023136"/>
    </source>
</evidence>
<evidence type="ECO:0000313" key="11">
    <source>
        <dbReference type="EMBL" id="KAK5980243.1"/>
    </source>
</evidence>
<proteinExistence type="inferred from homology"/>
<evidence type="ECO:0000256" key="7">
    <source>
        <dbReference type="ARBA" id="ARBA00023065"/>
    </source>
</evidence>
<dbReference type="EMBL" id="WIXE01007638">
    <property type="protein sequence ID" value="KAK5980243.1"/>
    <property type="molecule type" value="Genomic_DNA"/>
</dbReference>
<evidence type="ECO:0000256" key="9">
    <source>
        <dbReference type="SAM" id="Phobius"/>
    </source>
</evidence>
<accession>A0AAN8GA78</accession>
<feature type="transmembrane region" description="Helical" evidence="9">
    <location>
        <begin position="284"/>
        <end position="312"/>
    </location>
</feature>
<reference evidence="11 12" key="1">
    <citation type="submission" date="2019-10" db="EMBL/GenBank/DDBJ databases">
        <title>Assembly and Annotation for the nematode Trichostrongylus colubriformis.</title>
        <authorList>
            <person name="Martin J."/>
        </authorList>
    </citation>
    <scope>NUCLEOTIDE SEQUENCE [LARGE SCALE GENOMIC DNA]</scope>
    <source>
        <strain evidence="11">G859</strain>
        <tissue evidence="11">Whole worm</tissue>
    </source>
</reference>
<feature type="domain" description="SLC41A/MgtE integral membrane" evidence="10">
    <location>
        <begin position="253"/>
        <end position="341"/>
    </location>
</feature>
<protein>
    <submittedName>
        <fullName evidence="11">MgtE domain-containing protein</fullName>
    </submittedName>
</protein>
<comment type="subcellular location">
    <subcellularLocation>
        <location evidence="1">Membrane</location>
        <topology evidence="1">Multi-pass membrane protein</topology>
    </subcellularLocation>
</comment>
<evidence type="ECO:0000256" key="2">
    <source>
        <dbReference type="ARBA" id="ARBA00009749"/>
    </source>
</evidence>
<keyword evidence="3" id="KW-0813">Transport</keyword>
<dbReference type="InterPro" id="IPR006667">
    <property type="entry name" value="SLC41_membr_dom"/>
</dbReference>
<evidence type="ECO:0000256" key="3">
    <source>
        <dbReference type="ARBA" id="ARBA00022448"/>
    </source>
</evidence>
<feature type="transmembrane region" description="Helical" evidence="9">
    <location>
        <begin position="324"/>
        <end position="346"/>
    </location>
</feature>
<evidence type="ECO:0000256" key="1">
    <source>
        <dbReference type="ARBA" id="ARBA00004141"/>
    </source>
</evidence>
<dbReference type="InterPro" id="IPR036739">
    <property type="entry name" value="SLC41_membr_dom_sf"/>
</dbReference>
<keyword evidence="6 9" id="KW-1133">Transmembrane helix</keyword>
<organism evidence="11 12">
    <name type="scientific">Trichostrongylus colubriformis</name>
    <name type="common">Black scour worm</name>
    <dbReference type="NCBI Taxonomy" id="6319"/>
    <lineage>
        <taxon>Eukaryota</taxon>
        <taxon>Metazoa</taxon>
        <taxon>Ecdysozoa</taxon>
        <taxon>Nematoda</taxon>
        <taxon>Chromadorea</taxon>
        <taxon>Rhabditida</taxon>
        <taxon>Rhabditina</taxon>
        <taxon>Rhabditomorpha</taxon>
        <taxon>Strongyloidea</taxon>
        <taxon>Trichostrongylidae</taxon>
        <taxon>Trichostrongylus</taxon>
    </lineage>
</organism>
<feature type="transmembrane region" description="Helical" evidence="9">
    <location>
        <begin position="107"/>
        <end position="129"/>
    </location>
</feature>
<gene>
    <name evidence="11" type="ORF">GCK32_007305</name>
</gene>
<keyword evidence="5" id="KW-0460">Magnesium</keyword>
<dbReference type="PANTHER" id="PTHR16228:SF24">
    <property type="entry name" value="SLC41A_MGTE INTEGRAL MEMBRANE DOMAIN-CONTAINING PROTEIN"/>
    <property type="match status" value="1"/>
</dbReference>
<name>A0AAN8GA78_TRICO</name>
<dbReference type="PANTHER" id="PTHR16228">
    <property type="entry name" value="DIVALENT CATION TRANSPORTER SOLUTE CARRIER FAMILY 41"/>
    <property type="match status" value="1"/>
</dbReference>
<dbReference type="SUPFAM" id="SSF161093">
    <property type="entry name" value="MgtE membrane domain-like"/>
    <property type="match status" value="2"/>
</dbReference>
<dbReference type="Proteomes" id="UP001331761">
    <property type="component" value="Unassembled WGS sequence"/>
</dbReference>
<feature type="transmembrane region" description="Helical" evidence="9">
    <location>
        <begin position="250"/>
        <end position="277"/>
    </location>
</feature>
<evidence type="ECO:0000313" key="12">
    <source>
        <dbReference type="Proteomes" id="UP001331761"/>
    </source>
</evidence>
<dbReference type="GO" id="GO:0005886">
    <property type="term" value="C:plasma membrane"/>
    <property type="evidence" value="ECO:0007669"/>
    <property type="project" value="TreeGrafter"/>
</dbReference>
<feature type="non-terminal residue" evidence="11">
    <location>
        <position position="1"/>
    </location>
</feature>
<dbReference type="InterPro" id="IPR045349">
    <property type="entry name" value="SLC41A1-3"/>
</dbReference>
<feature type="transmembrane region" description="Helical" evidence="9">
    <location>
        <begin position="188"/>
        <end position="209"/>
    </location>
</feature>
<evidence type="ECO:0000256" key="5">
    <source>
        <dbReference type="ARBA" id="ARBA00022842"/>
    </source>
</evidence>
<dbReference type="AlphaFoldDB" id="A0AAN8GA78"/>
<keyword evidence="12" id="KW-1185">Reference proteome</keyword>
<dbReference type="Gene3D" id="1.10.357.20">
    <property type="entry name" value="SLC41 divalent cation transporters, integral membrane domain"/>
    <property type="match status" value="2"/>
</dbReference>
<dbReference type="GO" id="GO:0008324">
    <property type="term" value="F:monoatomic cation transmembrane transporter activity"/>
    <property type="evidence" value="ECO:0007669"/>
    <property type="project" value="InterPro"/>
</dbReference>
<sequence length="409" mass="45701">VHGCRIIYVYYSTRLILLEQLEMSSNYKSNDASINDQLKKNGWNIDENEEKSQLFDRSAEPCARLAGISKTAETALPAETEPTQASSVRVLREAETKDMEQESTSEIFWQTLIPFLVGGLGSVICGLLVNRAQKTDLVCEVPHLIAICVPLQGMKGNLDMTFSSRLGTMAHQGRLQGSGYVQRILRNLALIEAQGIFISLFAVLITFALESVMNHANHPPIADFLFLASNSLFAMCIASAISSADHESRAAFLILMTSVPFQIIFVFTSHAIAYVALTPLRLNILFLLGYLLTVFIQSLILLYLAQVVVYWLFNFGIDPDLHAIPLLTSIGDLIGTALLFVLFYLTSFSPENGRMKRENYEEEELDSKMKHRRCITIGGIVDKYDKNLLIRVDASFAIKLIVMVLEFDL</sequence>
<feature type="domain" description="SLC41A/MgtE integral membrane" evidence="10">
    <location>
        <begin position="151"/>
        <end position="240"/>
    </location>
</feature>
<evidence type="ECO:0000256" key="6">
    <source>
        <dbReference type="ARBA" id="ARBA00022989"/>
    </source>
</evidence>
<evidence type="ECO:0000259" key="10">
    <source>
        <dbReference type="Pfam" id="PF01769"/>
    </source>
</evidence>
<keyword evidence="7" id="KW-0406">Ion transport</keyword>
<keyword evidence="4 9" id="KW-0812">Transmembrane</keyword>
<evidence type="ECO:0000256" key="4">
    <source>
        <dbReference type="ARBA" id="ARBA00022692"/>
    </source>
</evidence>
<comment type="similarity">
    <text evidence="2">Belongs to the SLC41A transporter family.</text>
</comment>
<dbReference type="Pfam" id="PF01769">
    <property type="entry name" value="MgtE"/>
    <property type="match status" value="2"/>
</dbReference>
<comment type="caution">
    <text evidence="11">The sequence shown here is derived from an EMBL/GenBank/DDBJ whole genome shotgun (WGS) entry which is preliminary data.</text>
</comment>